<sequence>MTSDTAMHAMTSDTAMHAMTGDKGVAAAAHALVAQSDKPHGTSASSPATEHTVVSEPADIVRNNEEYMLVYRTIEALKGQLSRAKSDMDILVSLREQALARPLEYVESLVSGAAPKAPPRQDVVDVPLVDAEAYFVCASPASVAKYAHYTQSPAARTRHASAGTSVDVALRSKPVRPSALRSSAPAHAKQAKRGGPRQPPTASVGQLTGRTAVATPEHSPPRLRDDHYKQVAVSMRTAPADGANGNVDGDYGSRPAAPRVARANTEPARPAPSPHGGDRDTPHARTLPGTPTRGGKSQKMYTPQMLAELRQQASDDEPQPFEDRQAWGGSSRSDENGGLRHGGLAESSFSAPPLGAVAPAEGDRHSGKSLLFSDISLTAPGSGSGSGSCANAPGSAQPVPAKTPRPKTAGGHAKAKATTKKKGRGPTRDDEDRPKPPSYNLPWSDEEQTRLEELLVEFPEEEVANDRWRRISEALGTRTMRQVASRVQKYFIKLAKAGLP</sequence>
<dbReference type="InterPro" id="IPR017930">
    <property type="entry name" value="Myb_dom"/>
</dbReference>
<dbReference type="AlphaFoldDB" id="A0A9W8CVC7"/>
<evidence type="ECO:0000256" key="1">
    <source>
        <dbReference type="SAM" id="MobiDB-lite"/>
    </source>
</evidence>
<evidence type="ECO:0000313" key="4">
    <source>
        <dbReference type="EMBL" id="KAJ1727732.1"/>
    </source>
</evidence>
<dbReference type="CDD" id="cd00167">
    <property type="entry name" value="SANT"/>
    <property type="match status" value="1"/>
</dbReference>
<keyword evidence="5" id="KW-1185">Reference proteome</keyword>
<protein>
    <recommendedName>
        <fullName evidence="6">Myb-like domain-containing protein</fullName>
    </recommendedName>
</protein>
<dbReference type="Pfam" id="PF00249">
    <property type="entry name" value="Myb_DNA-binding"/>
    <property type="match status" value="1"/>
</dbReference>
<organism evidence="4 5">
    <name type="scientific">Coemansia biformis</name>
    <dbReference type="NCBI Taxonomy" id="1286918"/>
    <lineage>
        <taxon>Eukaryota</taxon>
        <taxon>Fungi</taxon>
        <taxon>Fungi incertae sedis</taxon>
        <taxon>Zoopagomycota</taxon>
        <taxon>Kickxellomycotina</taxon>
        <taxon>Kickxellomycetes</taxon>
        <taxon>Kickxellales</taxon>
        <taxon>Kickxellaceae</taxon>
        <taxon>Coemansia</taxon>
    </lineage>
</organism>
<gene>
    <name evidence="4" type="ORF">LPJ61_004421</name>
</gene>
<dbReference type="OrthoDB" id="424753at2759"/>
<reference evidence="4" key="1">
    <citation type="submission" date="2022-07" db="EMBL/GenBank/DDBJ databases">
        <title>Phylogenomic reconstructions and comparative analyses of Kickxellomycotina fungi.</title>
        <authorList>
            <person name="Reynolds N.K."/>
            <person name="Stajich J.E."/>
            <person name="Barry K."/>
            <person name="Grigoriev I.V."/>
            <person name="Crous P."/>
            <person name="Smith M.E."/>
        </authorList>
    </citation>
    <scope>NUCLEOTIDE SEQUENCE</scope>
    <source>
        <strain evidence="4">BCRC 34381</strain>
    </source>
</reference>
<dbReference type="Proteomes" id="UP001143981">
    <property type="component" value="Unassembled WGS sequence"/>
</dbReference>
<feature type="compositionally biased region" description="Basic and acidic residues" evidence="1">
    <location>
        <begin position="426"/>
        <end position="435"/>
    </location>
</feature>
<dbReference type="InterPro" id="IPR037830">
    <property type="entry name" value="ZZZ3"/>
</dbReference>
<evidence type="ECO:0000313" key="5">
    <source>
        <dbReference type="Proteomes" id="UP001143981"/>
    </source>
</evidence>
<dbReference type="EMBL" id="JANBOI010001000">
    <property type="protein sequence ID" value="KAJ1727732.1"/>
    <property type="molecule type" value="Genomic_DNA"/>
</dbReference>
<comment type="caution">
    <text evidence="4">The sequence shown here is derived from an EMBL/GenBank/DDBJ whole genome shotgun (WGS) entry which is preliminary data.</text>
</comment>
<evidence type="ECO:0008006" key="6">
    <source>
        <dbReference type="Google" id="ProtNLM"/>
    </source>
</evidence>
<dbReference type="Gene3D" id="1.10.10.60">
    <property type="entry name" value="Homeodomain-like"/>
    <property type="match status" value="1"/>
</dbReference>
<dbReference type="InterPro" id="IPR009057">
    <property type="entry name" value="Homeodomain-like_sf"/>
</dbReference>
<feature type="compositionally biased region" description="Polar residues" evidence="1">
    <location>
        <begin position="200"/>
        <end position="209"/>
    </location>
</feature>
<dbReference type="PROSITE" id="PS50090">
    <property type="entry name" value="MYB_LIKE"/>
    <property type="match status" value="1"/>
</dbReference>
<feature type="domain" description="HTH myb-type" evidence="3">
    <location>
        <begin position="442"/>
        <end position="495"/>
    </location>
</feature>
<proteinExistence type="predicted"/>
<evidence type="ECO:0000259" key="2">
    <source>
        <dbReference type="PROSITE" id="PS50090"/>
    </source>
</evidence>
<feature type="region of interest" description="Disordered" evidence="1">
    <location>
        <begin position="153"/>
        <end position="225"/>
    </location>
</feature>
<feature type="non-terminal residue" evidence="4">
    <location>
        <position position="1"/>
    </location>
</feature>
<accession>A0A9W8CVC7</accession>
<feature type="domain" description="Myb-like" evidence="2">
    <location>
        <begin position="435"/>
        <end position="491"/>
    </location>
</feature>
<feature type="compositionally biased region" description="Basic residues" evidence="1">
    <location>
        <begin position="413"/>
        <end position="425"/>
    </location>
</feature>
<evidence type="ECO:0000259" key="3">
    <source>
        <dbReference type="PROSITE" id="PS51294"/>
    </source>
</evidence>
<dbReference type="SMART" id="SM00717">
    <property type="entry name" value="SANT"/>
    <property type="match status" value="1"/>
</dbReference>
<dbReference type="PANTHER" id="PTHR22705">
    <property type="entry name" value="ZINC FINGER, ZZ DOMAIN CONTAINING 3"/>
    <property type="match status" value="1"/>
</dbReference>
<dbReference type="PROSITE" id="PS51294">
    <property type="entry name" value="HTH_MYB"/>
    <property type="match status" value="1"/>
</dbReference>
<dbReference type="SUPFAM" id="SSF46689">
    <property type="entry name" value="Homeodomain-like"/>
    <property type="match status" value="1"/>
</dbReference>
<dbReference type="PANTHER" id="PTHR22705:SF0">
    <property type="entry name" value="ZZ-TYPE ZINC FINGER-CONTAINING PROTEIN 3"/>
    <property type="match status" value="1"/>
</dbReference>
<name>A0A9W8CVC7_9FUNG</name>
<feature type="region of interest" description="Disordered" evidence="1">
    <location>
        <begin position="35"/>
        <end position="54"/>
    </location>
</feature>
<feature type="region of interest" description="Disordered" evidence="1">
    <location>
        <begin position="237"/>
        <end position="446"/>
    </location>
</feature>
<feature type="compositionally biased region" description="Low complexity" evidence="1">
    <location>
        <begin position="387"/>
        <end position="396"/>
    </location>
</feature>
<dbReference type="InterPro" id="IPR001005">
    <property type="entry name" value="SANT/Myb"/>
</dbReference>